<dbReference type="Proteomes" id="UP000708208">
    <property type="component" value="Unassembled WGS sequence"/>
</dbReference>
<keyword evidence="2" id="KW-1185">Reference proteome</keyword>
<feature type="non-terminal residue" evidence="1">
    <location>
        <position position="1"/>
    </location>
</feature>
<accession>A0A8J2NXV0</accession>
<proteinExistence type="predicted"/>
<sequence>PDRELILTDQPHPVTYSSNRLMFVNCLTWDGFPSVYNETVST</sequence>
<evidence type="ECO:0000313" key="2">
    <source>
        <dbReference type="Proteomes" id="UP000708208"/>
    </source>
</evidence>
<reference evidence="1" key="1">
    <citation type="submission" date="2021-06" db="EMBL/GenBank/DDBJ databases">
        <authorList>
            <person name="Hodson N. C."/>
            <person name="Mongue J. A."/>
            <person name="Jaron S. K."/>
        </authorList>
    </citation>
    <scope>NUCLEOTIDE SEQUENCE</scope>
</reference>
<dbReference type="AlphaFoldDB" id="A0A8J2NXV0"/>
<protein>
    <submittedName>
        <fullName evidence="1">Uncharacterized protein</fullName>
    </submittedName>
</protein>
<comment type="caution">
    <text evidence="1">The sequence shown here is derived from an EMBL/GenBank/DDBJ whole genome shotgun (WGS) entry which is preliminary data.</text>
</comment>
<dbReference type="EMBL" id="CAJVCH010092969">
    <property type="protein sequence ID" value="CAG7722853.1"/>
    <property type="molecule type" value="Genomic_DNA"/>
</dbReference>
<organism evidence="1 2">
    <name type="scientific">Allacma fusca</name>
    <dbReference type="NCBI Taxonomy" id="39272"/>
    <lineage>
        <taxon>Eukaryota</taxon>
        <taxon>Metazoa</taxon>
        <taxon>Ecdysozoa</taxon>
        <taxon>Arthropoda</taxon>
        <taxon>Hexapoda</taxon>
        <taxon>Collembola</taxon>
        <taxon>Symphypleona</taxon>
        <taxon>Sminthuridae</taxon>
        <taxon>Allacma</taxon>
    </lineage>
</organism>
<name>A0A8J2NXV0_9HEXA</name>
<evidence type="ECO:0000313" key="1">
    <source>
        <dbReference type="EMBL" id="CAG7722853.1"/>
    </source>
</evidence>
<gene>
    <name evidence="1" type="ORF">AFUS01_LOCUS11963</name>
</gene>